<evidence type="ECO:0000256" key="11">
    <source>
        <dbReference type="ARBA" id="ARBA00023242"/>
    </source>
</evidence>
<keyword evidence="7 12" id="KW-0862">Zinc</keyword>
<dbReference type="AlphaFoldDB" id="G3B989"/>
<keyword evidence="16" id="KW-1185">Reference proteome</keyword>
<accession>G3B989</accession>
<feature type="compositionally biased region" description="Acidic residues" evidence="13">
    <location>
        <begin position="110"/>
        <end position="120"/>
    </location>
</feature>
<organism evidence="16">
    <name type="scientific">Candida tenuis (strain ATCC 10573 / BCRC 21748 / CBS 615 / JCM 9827 / NBRC 10315 / NRRL Y-1498 / VKM Y-70)</name>
    <name type="common">Yeast</name>
    <name type="synonym">Yamadazyma tenuis</name>
    <dbReference type="NCBI Taxonomy" id="590646"/>
    <lineage>
        <taxon>Eukaryota</taxon>
        <taxon>Fungi</taxon>
        <taxon>Dikarya</taxon>
        <taxon>Ascomycota</taxon>
        <taxon>Saccharomycotina</taxon>
        <taxon>Pichiomycetes</taxon>
        <taxon>Debaryomycetaceae</taxon>
        <taxon>Yamadazyma</taxon>
    </lineage>
</organism>
<dbReference type="Gene3D" id="3.30.1600.10">
    <property type="entry name" value="SIR2/SIRT2 'Small Domain"/>
    <property type="match status" value="1"/>
</dbReference>
<keyword evidence="6 12" id="KW-0479">Metal-binding</keyword>
<feature type="binding site" evidence="12">
    <location>
        <position position="344"/>
    </location>
    <ligand>
        <name>Zn(2+)</name>
        <dbReference type="ChEBI" id="CHEBI:29105"/>
    </ligand>
</feature>
<evidence type="ECO:0000256" key="9">
    <source>
        <dbReference type="ARBA" id="ARBA00023027"/>
    </source>
</evidence>
<dbReference type="SUPFAM" id="SSF52467">
    <property type="entry name" value="DHS-like NAD/FAD-binding domain"/>
    <property type="match status" value="1"/>
</dbReference>
<dbReference type="EMBL" id="GL996527">
    <property type="protein sequence ID" value="EGV62680.1"/>
    <property type="molecule type" value="Genomic_DNA"/>
</dbReference>
<keyword evidence="11" id="KW-0539">Nucleus</keyword>
<dbReference type="GO" id="GO:0070403">
    <property type="term" value="F:NAD+ binding"/>
    <property type="evidence" value="ECO:0007669"/>
    <property type="project" value="InterPro"/>
</dbReference>
<comment type="cofactor">
    <cofactor evidence="1">
        <name>Zn(2+)</name>
        <dbReference type="ChEBI" id="CHEBI:29105"/>
    </cofactor>
</comment>
<dbReference type="GO" id="GO:0046872">
    <property type="term" value="F:metal ion binding"/>
    <property type="evidence" value="ECO:0007669"/>
    <property type="project" value="UniProtKB-KW"/>
</dbReference>
<evidence type="ECO:0000256" key="3">
    <source>
        <dbReference type="ARBA" id="ARBA00006924"/>
    </source>
</evidence>
<name>G3B989_CANTC</name>
<evidence type="ECO:0000259" key="14">
    <source>
        <dbReference type="PROSITE" id="PS50305"/>
    </source>
</evidence>
<dbReference type="EMBL" id="GL996527">
    <property type="protein sequence ID" value="EGV62681.1"/>
    <property type="molecule type" value="Genomic_DNA"/>
</dbReference>
<evidence type="ECO:0000256" key="6">
    <source>
        <dbReference type="ARBA" id="ARBA00022723"/>
    </source>
</evidence>
<evidence type="ECO:0000256" key="10">
    <source>
        <dbReference type="ARBA" id="ARBA00023163"/>
    </source>
</evidence>
<evidence type="ECO:0000256" key="2">
    <source>
        <dbReference type="ARBA" id="ARBA00004123"/>
    </source>
</evidence>
<evidence type="ECO:0000256" key="4">
    <source>
        <dbReference type="ARBA" id="ARBA00022491"/>
    </source>
</evidence>
<protein>
    <submittedName>
        <fullName evidence="15">SIR2-domain-containing protein</fullName>
    </submittedName>
</protein>
<keyword evidence="9" id="KW-0520">NAD</keyword>
<dbReference type="InterPro" id="IPR003000">
    <property type="entry name" value="Sirtuin"/>
</dbReference>
<dbReference type="PROSITE" id="PS50305">
    <property type="entry name" value="SIRTUIN"/>
    <property type="match status" value="1"/>
</dbReference>
<dbReference type="InterPro" id="IPR007654">
    <property type="entry name" value="NAD-dep_histone_deAcase_SIR2_N"/>
</dbReference>
<feature type="region of interest" description="Disordered" evidence="13">
    <location>
        <begin position="35"/>
        <end position="120"/>
    </location>
</feature>
<dbReference type="PANTHER" id="PTHR11085:SF9">
    <property type="entry name" value="NAD-DEPENDENT PROTEIN DEACETYLASE SIRTUIN-1"/>
    <property type="match status" value="1"/>
</dbReference>
<dbReference type="InterPro" id="IPR026591">
    <property type="entry name" value="Sirtuin_cat_small_dom_sf"/>
</dbReference>
<feature type="binding site" evidence="12">
    <location>
        <position position="368"/>
    </location>
    <ligand>
        <name>Zn(2+)</name>
        <dbReference type="ChEBI" id="CHEBI:29105"/>
    </ligand>
</feature>
<dbReference type="InterPro" id="IPR050134">
    <property type="entry name" value="NAD-dep_sirtuin_deacylases"/>
</dbReference>
<dbReference type="Proteomes" id="UP000000707">
    <property type="component" value="Unassembled WGS sequence"/>
</dbReference>
<dbReference type="InterPro" id="IPR029035">
    <property type="entry name" value="DHS-like_NAD/FAD-binding_dom"/>
</dbReference>
<feature type="binding site" evidence="12">
    <location>
        <position position="341"/>
    </location>
    <ligand>
        <name>Zn(2+)</name>
        <dbReference type="ChEBI" id="CHEBI:29105"/>
    </ligand>
</feature>
<dbReference type="InterPro" id="IPR026590">
    <property type="entry name" value="Ssirtuin_cat_dom"/>
</dbReference>
<keyword evidence="10" id="KW-0804">Transcription</keyword>
<keyword evidence="5" id="KW-0808">Transferase</keyword>
<comment type="similarity">
    <text evidence="3">Belongs to the sirtuin family. Class I subfamily.</text>
</comment>
<dbReference type="GO" id="GO:0005634">
    <property type="term" value="C:nucleus"/>
    <property type="evidence" value="ECO:0007669"/>
    <property type="project" value="UniProtKB-SubCell"/>
</dbReference>
<keyword evidence="4" id="KW-0678">Repressor</keyword>
<gene>
    <name evidence="15" type="ORF">CANTEDRAFT_115287</name>
</gene>
<feature type="domain" description="Deacetylase sirtuin-type" evidence="14">
    <location>
        <begin position="206"/>
        <end position="478"/>
    </location>
</feature>
<keyword evidence="8" id="KW-0805">Transcription regulation</keyword>
<evidence type="ECO:0000256" key="12">
    <source>
        <dbReference type="PROSITE-ProRule" id="PRU00236"/>
    </source>
</evidence>
<evidence type="ECO:0000256" key="7">
    <source>
        <dbReference type="ARBA" id="ARBA00022833"/>
    </source>
</evidence>
<dbReference type="PANTHER" id="PTHR11085">
    <property type="entry name" value="NAD-DEPENDENT PROTEIN DEACYLASE SIRTUIN-5, MITOCHONDRIAL-RELATED"/>
    <property type="match status" value="1"/>
</dbReference>
<feature type="compositionally biased region" description="Low complexity" evidence="13">
    <location>
        <begin position="50"/>
        <end position="61"/>
    </location>
</feature>
<evidence type="ECO:0000256" key="1">
    <source>
        <dbReference type="ARBA" id="ARBA00001947"/>
    </source>
</evidence>
<dbReference type="Gene3D" id="1.20.120.1710">
    <property type="match status" value="1"/>
</dbReference>
<dbReference type="OrthoDB" id="420264at2759"/>
<dbReference type="Gene3D" id="3.40.50.1220">
    <property type="entry name" value="TPP-binding domain"/>
    <property type="match status" value="1"/>
</dbReference>
<dbReference type="Pfam" id="PF02146">
    <property type="entry name" value="SIR2"/>
    <property type="match status" value="1"/>
</dbReference>
<proteinExistence type="inferred from homology"/>
<dbReference type="STRING" id="590646.G3B989"/>
<dbReference type="Pfam" id="PF04574">
    <property type="entry name" value="DUF592"/>
    <property type="match status" value="2"/>
</dbReference>
<evidence type="ECO:0000256" key="13">
    <source>
        <dbReference type="SAM" id="MobiDB-lite"/>
    </source>
</evidence>
<reference evidence="15 16" key="1">
    <citation type="journal article" date="2011" name="Proc. Natl. Acad. Sci. U.S.A.">
        <title>Comparative genomics of xylose-fermenting fungi for enhanced biofuel production.</title>
        <authorList>
            <person name="Wohlbach D.J."/>
            <person name="Kuo A."/>
            <person name="Sato T.K."/>
            <person name="Potts K.M."/>
            <person name="Salamov A.A."/>
            <person name="LaButti K.M."/>
            <person name="Sun H."/>
            <person name="Clum A."/>
            <person name="Pangilinan J.L."/>
            <person name="Lindquist E.A."/>
            <person name="Lucas S."/>
            <person name="Lapidus A."/>
            <person name="Jin M."/>
            <person name="Gunawan C."/>
            <person name="Balan V."/>
            <person name="Dale B.E."/>
            <person name="Jeffries T.W."/>
            <person name="Zinkel R."/>
            <person name="Barry K.W."/>
            <person name="Grigoriev I.V."/>
            <person name="Gasch A.P."/>
        </authorList>
    </citation>
    <scope>NUCLEOTIDE SEQUENCE [LARGE SCALE GENOMIC DNA]</scope>
    <source>
        <strain evidence="15">ATCC 10573</strain>
        <strain evidence="16">ATCC 10573 / BCRC 21748 / CBS 615 / JCM 9827 / NBRC 10315 / NRRL Y-1498 / VKM Y-70</strain>
    </source>
</reference>
<dbReference type="HOGENOM" id="CLU_023643_5_0_1"/>
<sequence length="523" mass="58113">MADPVQDIVLIESDQESEIDSNTRLNLYNKRVANDQLLNDGKRLATKPFASTSDSDATSSSIDKSAPPPVSPISSSADEPPPETSNLSDEHVNGGYDDSDALAQTSSSESSEDLSDEEDEILHSRQLTEEATDSQVFEARAFLKANGSMAFVRAYLPKTANIDDIRRAIGILGFNVNPGQFASPSFAGMINALRISIHKVLRQRSRLQTFYSIDHVLEKIKSSNRILVITGAGISTSLGIPDFRSSKGFYSQLGALGLSDPQEVFDLDFFRQDPSIFYSIAHMILPPTGAFTPLHEFIKLLESKNKLLRNYTQNIDNLEENVGLSHSKVVQCHGSFANATCMTCKYKVPLEAIRKDILKKTPSLCPRCEKKRKKLEESDSYFEESYGVFKPDITFFHEKLPERFHDLIKQDILECDLLISIGTSLEVAPVADIVKRLPGTVPQVLINKTPILHNEFDVSLLGCCDDVASFLCMKLGWELEHKDFNSILGSQGDNLEIRTLNEYRGLYSVTNLASQQAETDQES</sequence>
<dbReference type="GO" id="GO:0046970">
    <property type="term" value="F:histone H4K16 deacetylase activity, NAD-dependent"/>
    <property type="evidence" value="ECO:0007669"/>
    <property type="project" value="TreeGrafter"/>
</dbReference>
<feature type="binding site" evidence="12">
    <location>
        <position position="365"/>
    </location>
    <ligand>
        <name>Zn(2+)</name>
        <dbReference type="ChEBI" id="CHEBI:29105"/>
    </ligand>
</feature>
<evidence type="ECO:0000313" key="16">
    <source>
        <dbReference type="Proteomes" id="UP000000707"/>
    </source>
</evidence>
<dbReference type="GeneID" id="18247807"/>
<evidence type="ECO:0000256" key="5">
    <source>
        <dbReference type="ARBA" id="ARBA00022679"/>
    </source>
</evidence>
<feature type="active site" description="Proton acceptor" evidence="12">
    <location>
        <position position="333"/>
    </location>
</feature>
<comment type="subcellular location">
    <subcellularLocation>
        <location evidence="2">Nucleus</location>
    </subcellularLocation>
</comment>
<dbReference type="KEGG" id="cten:18247807"/>
<evidence type="ECO:0000256" key="8">
    <source>
        <dbReference type="ARBA" id="ARBA00023015"/>
    </source>
</evidence>
<evidence type="ECO:0000313" key="15">
    <source>
        <dbReference type="EMBL" id="EGV62680.1"/>
    </source>
</evidence>
<dbReference type="eggNOG" id="KOG2684">
    <property type="taxonomic scope" value="Eukaryota"/>
</dbReference>